<gene>
    <name evidence="1" type="ORF">C4520_05185</name>
</gene>
<dbReference type="AlphaFoldDB" id="A0A3A4NY95"/>
<name>A0A3A4NY95_ABYX5</name>
<evidence type="ECO:0000313" key="2">
    <source>
        <dbReference type="Proteomes" id="UP000265882"/>
    </source>
</evidence>
<protein>
    <submittedName>
        <fullName evidence="1">Uncharacterized protein</fullName>
    </submittedName>
</protein>
<comment type="caution">
    <text evidence="1">The sequence shown here is derived from an EMBL/GenBank/DDBJ whole genome shotgun (WGS) entry which is preliminary data.</text>
</comment>
<sequence>MKICICGKGGSAEQGNTVAARLTELHIPVIGTVGFHCEIQSSCLTGRRLNLDGAAAAEVARITGKLLSRHSRDQDDGKRVVR</sequence>
<proteinExistence type="predicted"/>
<accession>A0A3A4NY95</accession>
<dbReference type="Proteomes" id="UP000265882">
    <property type="component" value="Unassembled WGS sequence"/>
</dbReference>
<reference evidence="1 2" key="1">
    <citation type="journal article" date="2017" name="ISME J.">
        <title>Energy and carbon metabolisms in a deep terrestrial subsurface fluid microbial community.</title>
        <authorList>
            <person name="Momper L."/>
            <person name="Jungbluth S.P."/>
            <person name="Lee M.D."/>
            <person name="Amend J.P."/>
        </authorList>
    </citation>
    <scope>NUCLEOTIDE SEQUENCE [LARGE SCALE GENOMIC DNA]</scope>
    <source>
        <strain evidence="1">SURF_5</strain>
    </source>
</reference>
<dbReference type="EMBL" id="QZKU01000042">
    <property type="protein sequence ID" value="RJP23839.1"/>
    <property type="molecule type" value="Genomic_DNA"/>
</dbReference>
<organism evidence="1 2">
    <name type="scientific">Abyssobacteria bacterium (strain SURF_5)</name>
    <dbReference type="NCBI Taxonomy" id="2093360"/>
    <lineage>
        <taxon>Bacteria</taxon>
        <taxon>Pseudomonadati</taxon>
        <taxon>Candidatus Hydrogenedentota</taxon>
        <taxon>Candidatus Abyssobacteria</taxon>
    </lineage>
</organism>
<evidence type="ECO:0000313" key="1">
    <source>
        <dbReference type="EMBL" id="RJP23839.1"/>
    </source>
</evidence>